<feature type="compositionally biased region" description="Low complexity" evidence="2">
    <location>
        <begin position="233"/>
        <end position="246"/>
    </location>
</feature>
<dbReference type="PANTHER" id="PTHR37458">
    <property type="entry name" value="THISBE"/>
    <property type="match status" value="1"/>
</dbReference>
<dbReference type="OrthoDB" id="377743at2759"/>
<dbReference type="Proteomes" id="UP000030697">
    <property type="component" value="Unassembled WGS sequence"/>
</dbReference>
<evidence type="ECO:0000313" key="3">
    <source>
        <dbReference type="EMBL" id="EWC76564.1"/>
    </source>
</evidence>
<organism evidence="3 4">
    <name type="scientific">Plasmodium falciparum UGT5.1</name>
    <dbReference type="NCBI Taxonomy" id="1237627"/>
    <lineage>
        <taxon>Eukaryota</taxon>
        <taxon>Sar</taxon>
        <taxon>Alveolata</taxon>
        <taxon>Apicomplexa</taxon>
        <taxon>Aconoidasida</taxon>
        <taxon>Haemosporida</taxon>
        <taxon>Plasmodiidae</taxon>
        <taxon>Plasmodium</taxon>
        <taxon>Plasmodium (Laverania)</taxon>
    </lineage>
</organism>
<protein>
    <submittedName>
        <fullName evidence="3">Uncharacterized protein</fullName>
    </submittedName>
</protein>
<reference evidence="3 4" key="1">
    <citation type="submission" date="2013-02" db="EMBL/GenBank/DDBJ databases">
        <title>The Genome Sequence of Plasmodium falciparum UGT5.1.</title>
        <authorList>
            <consortium name="The Broad Institute Genome Sequencing Platform"/>
            <consortium name="The Broad Institute Genome Sequencing Center for Infectious Disease"/>
            <person name="Neafsey D."/>
            <person name="Cheeseman I."/>
            <person name="Volkman S."/>
            <person name="Adams J."/>
            <person name="Walker B."/>
            <person name="Young S.K."/>
            <person name="Zeng Q."/>
            <person name="Gargeya S."/>
            <person name="Fitzgerald M."/>
            <person name="Haas B."/>
            <person name="Abouelleil A."/>
            <person name="Alvarado L."/>
            <person name="Arachchi H.M."/>
            <person name="Berlin A.M."/>
            <person name="Chapman S.B."/>
            <person name="Dewar J."/>
            <person name="Goldberg J."/>
            <person name="Griggs A."/>
            <person name="Gujja S."/>
            <person name="Hansen M."/>
            <person name="Howarth C."/>
            <person name="Imamovic A."/>
            <person name="Larimer J."/>
            <person name="McCowan C."/>
            <person name="Murphy C."/>
            <person name="Neiman D."/>
            <person name="Pearson M."/>
            <person name="Priest M."/>
            <person name="Roberts A."/>
            <person name="Saif S."/>
            <person name="Shea T."/>
            <person name="Sisk P."/>
            <person name="Sykes S."/>
            <person name="Wortman J."/>
            <person name="Nusbaum C."/>
            <person name="Birren B."/>
        </authorList>
    </citation>
    <scope>NUCLEOTIDE SEQUENCE [LARGE SCALE GENOMIC DNA]</scope>
    <source>
        <strain evidence="3 4">UGT5.1</strain>
    </source>
</reference>
<feature type="coiled-coil region" evidence="1">
    <location>
        <begin position="659"/>
        <end position="693"/>
    </location>
</feature>
<evidence type="ECO:0000256" key="1">
    <source>
        <dbReference type="SAM" id="Coils"/>
    </source>
</evidence>
<evidence type="ECO:0000256" key="2">
    <source>
        <dbReference type="SAM" id="MobiDB-lite"/>
    </source>
</evidence>
<feature type="compositionally biased region" description="Low complexity" evidence="2">
    <location>
        <begin position="147"/>
        <end position="218"/>
    </location>
</feature>
<feature type="region of interest" description="Disordered" evidence="2">
    <location>
        <begin position="139"/>
        <end position="251"/>
    </location>
</feature>
<name>W7JNM3_PLAFA</name>
<dbReference type="EMBL" id="KE124567">
    <property type="protein sequence ID" value="EWC76564.1"/>
    <property type="molecule type" value="Genomic_DNA"/>
</dbReference>
<dbReference type="GO" id="GO:0005615">
    <property type="term" value="C:extracellular space"/>
    <property type="evidence" value="ECO:0007669"/>
    <property type="project" value="TreeGrafter"/>
</dbReference>
<evidence type="ECO:0000313" key="4">
    <source>
        <dbReference type="Proteomes" id="UP000030697"/>
    </source>
</evidence>
<keyword evidence="1" id="KW-0175">Coiled coil</keyword>
<gene>
    <name evidence="3" type="ORF">C923_02791</name>
</gene>
<proteinExistence type="predicted"/>
<dbReference type="PANTHER" id="PTHR37458:SF1">
    <property type="entry name" value="THISBE"/>
    <property type="match status" value="1"/>
</dbReference>
<accession>W7JNM3</accession>
<sequence length="941" mass="111250">MFGKFISDTYNKVKSKADEVRLHVSVQAIKAKEVFGLVKPTTIEQLEVLLNYELQQIDSADMLISTYKKWIYNISQSDKSDCIRYYKSINKNNEKNFLSNVKQGFKNINEQIANFKDQKESGLTKKEVNDDMNEKRYHATNEDHNSDNNNNDNNNNNNNDDNNNNNDDNNNNNDDNNNNNDDNNNNNDDNNNNNNDDNNNNNNDDNNNNNNNDNNNNDIYHFSDNSYNKKMCNNDSNNSSNNISRCNSRDESNEKYTTYNKNIPMNINVNFSLNNIYDDHYGYNFKEYFLKSNILEKSISLILERRDIRLSLVGPIENEDVENPRIIILDMFKLCFIGNEKLHKDILFIILTTDKLFDNHKELFLELLSILKHDYLDIYLTNLRKIISSEVVCLKSKIQSYDTQSIPINNKLNSFSNISPQSTSSSLDFEEDQTIKNMLYIDKDKIKQTNIKNQIKDDENQKENIHLKNETPTQTNEITSDHLNTQDEIINEKQENIEHFPKKNICEQIEHHNKIYNVEEDNIYEIGLIENNNNNNNNNHNSDNIHNSNNFNLFDKDMYNSDIMSNEKEVIESNKIHQIKILASYKLIDLHKSVEKILLYATENRIKRKEEIKIKLEELKKIMQVCMKDCDITLHDTEDSKVHIENVYVKELDIHTNNIQNTQDQITQMKCSIDELTRKKNELYNEYQQICKEIHLKNQELSNIISNLSTHKKQLTQAEYNYLNKLSDTSKAKHMHQERKLYISNLDNISDDILKEYEEYPCINTQELIVKSNKIKKPIKMVINKHINYLKDKLYLLNILLKFYIQKIKNIMEQNINQQTDINSQLDHNISDKYEQKENMNNIEKKNENNLLSKPDKQEIYQKTNSNEKHIKIMKYKKSYYKVIEQLNKTWINIQEFYDQNNEYIDQVNDTSTCTYEAIKEIYNNTKNIIRENNDIISSIE</sequence>
<dbReference type="AlphaFoldDB" id="W7JNM3"/>
<dbReference type="GO" id="GO:0048018">
    <property type="term" value="F:receptor ligand activity"/>
    <property type="evidence" value="ECO:0007669"/>
    <property type="project" value="TreeGrafter"/>
</dbReference>